<dbReference type="InterPro" id="IPR050879">
    <property type="entry name" value="Acyltransferase_3"/>
</dbReference>
<dbReference type="Proteomes" id="UP000196655">
    <property type="component" value="Unassembled WGS sequence"/>
</dbReference>
<dbReference type="GO" id="GO:0016020">
    <property type="term" value="C:membrane"/>
    <property type="evidence" value="ECO:0007669"/>
    <property type="project" value="TreeGrafter"/>
</dbReference>
<dbReference type="RefSeq" id="WP_088149487.1">
    <property type="nucleotide sequence ID" value="NZ_NHON01000003.1"/>
</dbReference>
<gene>
    <name evidence="3" type="ORF">BWR60_02810</name>
</gene>
<keyword evidence="4" id="KW-1185">Reference proteome</keyword>
<feature type="transmembrane region" description="Helical" evidence="1">
    <location>
        <begin position="90"/>
        <end position="113"/>
    </location>
</feature>
<organism evidence="3 4">
    <name type="scientific">Inquilinus limosus</name>
    <dbReference type="NCBI Taxonomy" id="171674"/>
    <lineage>
        <taxon>Bacteria</taxon>
        <taxon>Pseudomonadati</taxon>
        <taxon>Pseudomonadota</taxon>
        <taxon>Alphaproteobacteria</taxon>
        <taxon>Rhodospirillales</taxon>
        <taxon>Rhodospirillaceae</taxon>
        <taxon>Inquilinus</taxon>
    </lineage>
</organism>
<comment type="caution">
    <text evidence="3">The sequence shown here is derived from an EMBL/GenBank/DDBJ whole genome shotgun (WGS) entry which is preliminary data.</text>
</comment>
<feature type="transmembrane region" description="Helical" evidence="1">
    <location>
        <begin position="52"/>
        <end position="69"/>
    </location>
</feature>
<keyword evidence="1" id="KW-0472">Membrane</keyword>
<feature type="transmembrane region" description="Helical" evidence="1">
    <location>
        <begin position="249"/>
        <end position="269"/>
    </location>
</feature>
<protein>
    <recommendedName>
        <fullName evidence="2">Acyltransferase 3 domain-containing protein</fullName>
    </recommendedName>
</protein>
<feature type="transmembrane region" description="Helical" evidence="1">
    <location>
        <begin position="218"/>
        <end position="237"/>
    </location>
</feature>
<dbReference type="EMBL" id="NHON01000003">
    <property type="protein sequence ID" value="OWJ68696.1"/>
    <property type="molecule type" value="Genomic_DNA"/>
</dbReference>
<dbReference type="OrthoDB" id="505919at2"/>
<reference evidence="4" key="1">
    <citation type="submission" date="2017-05" db="EMBL/GenBank/DDBJ databases">
        <authorList>
            <person name="Macchi M."/>
            <person name="Festa S."/>
            <person name="Coppotelli B.M."/>
            <person name="Morelli I.S."/>
        </authorList>
    </citation>
    <scope>NUCLEOTIDE SEQUENCE [LARGE SCALE GENOMIC DNA]</scope>
    <source>
        <strain evidence="4">I</strain>
    </source>
</reference>
<evidence type="ECO:0000313" key="4">
    <source>
        <dbReference type="Proteomes" id="UP000196655"/>
    </source>
</evidence>
<feature type="transmembrane region" description="Helical" evidence="1">
    <location>
        <begin position="312"/>
        <end position="333"/>
    </location>
</feature>
<feature type="transmembrane region" description="Helical" evidence="1">
    <location>
        <begin position="190"/>
        <end position="206"/>
    </location>
</feature>
<evidence type="ECO:0000256" key="1">
    <source>
        <dbReference type="SAM" id="Phobius"/>
    </source>
</evidence>
<keyword evidence="1" id="KW-1133">Transmembrane helix</keyword>
<dbReference type="GO" id="GO:0016747">
    <property type="term" value="F:acyltransferase activity, transferring groups other than amino-acyl groups"/>
    <property type="evidence" value="ECO:0007669"/>
    <property type="project" value="InterPro"/>
</dbReference>
<dbReference type="GO" id="GO:0000271">
    <property type="term" value="P:polysaccharide biosynthetic process"/>
    <property type="evidence" value="ECO:0007669"/>
    <property type="project" value="TreeGrafter"/>
</dbReference>
<accession>A0A211ZU39</accession>
<dbReference type="AlphaFoldDB" id="A0A211ZU39"/>
<keyword evidence="1" id="KW-0812">Transmembrane</keyword>
<evidence type="ECO:0000259" key="2">
    <source>
        <dbReference type="Pfam" id="PF01757"/>
    </source>
</evidence>
<dbReference type="PANTHER" id="PTHR23028">
    <property type="entry name" value="ACETYLTRANSFERASE"/>
    <property type="match status" value="1"/>
</dbReference>
<evidence type="ECO:0000313" key="3">
    <source>
        <dbReference type="EMBL" id="OWJ68696.1"/>
    </source>
</evidence>
<name>A0A211ZU39_9PROT</name>
<dbReference type="PANTHER" id="PTHR23028:SF131">
    <property type="entry name" value="BLR2367 PROTEIN"/>
    <property type="match status" value="1"/>
</dbReference>
<proteinExistence type="predicted"/>
<sequence>MTPGKATSGRLAYVDSMRGIAALLVVLMHNVQPVATGPVRTLIYDIIDPGKVGVVMFFAISGFVIPFSFPTGPASLERFLISRFFRLYPAYWLSMAAYLILLFITGATLPSLVNVSANVTMAQMALGQANILGLYWTLFVELQFYLICAMAFVSGRLHRPKFTFGASVGMVVAAAILALLRFYLERKVPVAVPLSLSIMFWGTLWRETVVNDSREHRTYALIMLALFAVAIPTISLLAYDTDLGLEENWVRYAISYIFGVALFIFFSIAVRITGKIFVWLGAISYSLYLFHFPAKQTVYLILAAVGITPPVWLGILISIAFAIGVAGLIFACLERPAIELGRKVGGMVAARRELQAARQPLAMIGAGNPSGDQRRSVDS</sequence>
<feature type="domain" description="Acyltransferase 3" evidence="2">
    <location>
        <begin position="12"/>
        <end position="328"/>
    </location>
</feature>
<dbReference type="Pfam" id="PF01757">
    <property type="entry name" value="Acyl_transf_3"/>
    <property type="match status" value="1"/>
</dbReference>
<dbReference type="InterPro" id="IPR002656">
    <property type="entry name" value="Acyl_transf_3_dom"/>
</dbReference>
<feature type="transmembrane region" description="Helical" evidence="1">
    <location>
        <begin position="162"/>
        <end position="184"/>
    </location>
</feature>
<feature type="transmembrane region" description="Helical" evidence="1">
    <location>
        <begin position="133"/>
        <end position="155"/>
    </location>
</feature>